<organism evidence="2 3">
    <name type="scientific">Oceanobacillus kimchii</name>
    <dbReference type="NCBI Taxonomy" id="746691"/>
    <lineage>
        <taxon>Bacteria</taxon>
        <taxon>Bacillati</taxon>
        <taxon>Bacillota</taxon>
        <taxon>Bacilli</taxon>
        <taxon>Bacillales</taxon>
        <taxon>Bacillaceae</taxon>
        <taxon>Oceanobacillus</taxon>
    </lineage>
</organism>
<feature type="transmembrane region" description="Helical" evidence="1">
    <location>
        <begin position="472"/>
        <end position="497"/>
    </location>
</feature>
<feature type="transmembrane region" description="Helical" evidence="1">
    <location>
        <begin position="114"/>
        <end position="135"/>
    </location>
</feature>
<feature type="transmembrane region" description="Helical" evidence="1">
    <location>
        <begin position="302"/>
        <end position="324"/>
    </location>
</feature>
<comment type="caution">
    <text evidence="2">The sequence shown here is derived from an EMBL/GenBank/DDBJ whole genome shotgun (WGS) entry which is preliminary data.</text>
</comment>
<feature type="transmembrane region" description="Helical" evidence="1">
    <location>
        <begin position="262"/>
        <end position="282"/>
    </location>
</feature>
<feature type="transmembrane region" description="Helical" evidence="1">
    <location>
        <begin position="441"/>
        <end position="460"/>
    </location>
</feature>
<dbReference type="EMBL" id="BSKO01000001">
    <property type="protein sequence ID" value="GLO65167.1"/>
    <property type="molecule type" value="Genomic_DNA"/>
</dbReference>
<accession>A0ABQ5TGD6</accession>
<dbReference type="InterPro" id="IPR004697">
    <property type="entry name" value="AbgT"/>
</dbReference>
<dbReference type="Pfam" id="PF03806">
    <property type="entry name" value="ABG_transport"/>
    <property type="match status" value="1"/>
</dbReference>
<dbReference type="PANTHER" id="PTHR30282:SF0">
    <property type="entry name" value="P-AMINOBENZOYL-GLUTAMATE TRANSPORT PROTEIN"/>
    <property type="match status" value="1"/>
</dbReference>
<dbReference type="Proteomes" id="UP001275436">
    <property type="component" value="Unassembled WGS sequence"/>
</dbReference>
<feature type="transmembrane region" description="Helical" evidence="1">
    <location>
        <begin position="345"/>
        <end position="362"/>
    </location>
</feature>
<dbReference type="PANTHER" id="PTHR30282">
    <property type="entry name" value="P-AMINOBENZOYL GLUTAMATE TRANSPORTER"/>
    <property type="match status" value="1"/>
</dbReference>
<sequence length="509" mass="54538">MAKERKGFFQRFLDMIEFVGNKLPHPVTLFAILALIVLLLSAALQPLDISVEHPGQEGEVVEINNLLNAEGIKYIFESMTDNFIGFAPLGVVLVTMLGIGVAERAGLISAMLRGFVLAIPGRFVTLGLVFAGIMSSVASDAGYVVLPPLGALIFAALGRHPLAGLAAAFAGVSGGFSANFALSGTDAMLGELTIAGAAIIDPAYAEQMNIAMNWWFIAASVIVLTFIGAWVTEKIVEPRLGSYKGDQKEDLEGITSVEKKGLIWSGISFVVAGVLALLLVLPENAPLRGDGPGMDAIIQSPFMSSLVPIIALLFLIPGLTYGIVTKSIRNDKDVASQMTDTMASMGMFIVLAFTAGQFVAYFNESNMGLILGVYGAEFLDSINLKGFALILMFILITAFINLFVGSASAKWAMMAPVFVPIMMQLGYSPELTQMAYRIADSSTNIISPLMTYFAIIIAFAQKYDKKMGIGTLISTMLPYSIFFLVGWSIMLIIWMLLGLPLGPNGPLTY</sequence>
<name>A0ABQ5TGD6_9BACI</name>
<evidence type="ECO:0000313" key="2">
    <source>
        <dbReference type="EMBL" id="GLO65167.1"/>
    </source>
</evidence>
<protein>
    <submittedName>
        <fullName evidence="2">Aminobenzoyl-glutamate transporter</fullName>
    </submittedName>
</protein>
<keyword evidence="1" id="KW-0812">Transmembrane</keyword>
<feature type="transmembrane region" description="Helical" evidence="1">
    <location>
        <begin position="83"/>
        <end position="102"/>
    </location>
</feature>
<feature type="transmembrane region" description="Helical" evidence="1">
    <location>
        <begin position="214"/>
        <end position="232"/>
    </location>
</feature>
<proteinExistence type="predicted"/>
<keyword evidence="1" id="KW-1133">Transmembrane helix</keyword>
<evidence type="ECO:0000313" key="3">
    <source>
        <dbReference type="Proteomes" id="UP001275436"/>
    </source>
</evidence>
<feature type="transmembrane region" description="Helical" evidence="1">
    <location>
        <begin position="411"/>
        <end position="429"/>
    </location>
</feature>
<keyword evidence="3" id="KW-1185">Reference proteome</keyword>
<reference evidence="2 3" key="1">
    <citation type="submission" date="2023-02" db="EMBL/GenBank/DDBJ databases">
        <title>Oceanobacillus kimchii IFOP_LL358 isolated form Alexandrium catenella lab strain.</title>
        <authorList>
            <person name="Gajardo G."/>
            <person name="Ueki S."/>
            <person name="Maruyama F."/>
        </authorList>
    </citation>
    <scope>NUCLEOTIDE SEQUENCE [LARGE SCALE GENOMIC DNA]</scope>
    <source>
        <strain evidence="2 3">IFOP_LL358</strain>
    </source>
</reference>
<gene>
    <name evidence="2" type="ORF">MACH08_09510</name>
</gene>
<feature type="transmembrane region" description="Helical" evidence="1">
    <location>
        <begin position="382"/>
        <end position="404"/>
    </location>
</feature>
<evidence type="ECO:0000256" key="1">
    <source>
        <dbReference type="SAM" id="Phobius"/>
    </source>
</evidence>
<dbReference type="RefSeq" id="WP_317957782.1">
    <property type="nucleotide sequence ID" value="NZ_BSKO01000001.1"/>
</dbReference>
<keyword evidence="1" id="KW-0472">Membrane</keyword>